<dbReference type="EMBL" id="JBDODL010001886">
    <property type="protein sequence ID" value="MES1921873.1"/>
    <property type="molecule type" value="Genomic_DNA"/>
</dbReference>
<protein>
    <submittedName>
        <fullName evidence="1">Uncharacterized protein</fullName>
    </submittedName>
</protein>
<keyword evidence="2" id="KW-1185">Reference proteome</keyword>
<proteinExistence type="predicted"/>
<accession>A0ABV2AQC3</accession>
<evidence type="ECO:0000313" key="1">
    <source>
        <dbReference type="EMBL" id="MES1921873.1"/>
    </source>
</evidence>
<gene>
    <name evidence="1" type="ORF">MHBO_003408</name>
</gene>
<organism evidence="1 2">
    <name type="scientific">Bonamia ostreae</name>
    <dbReference type="NCBI Taxonomy" id="126728"/>
    <lineage>
        <taxon>Eukaryota</taxon>
        <taxon>Sar</taxon>
        <taxon>Rhizaria</taxon>
        <taxon>Endomyxa</taxon>
        <taxon>Ascetosporea</taxon>
        <taxon>Haplosporida</taxon>
        <taxon>Bonamia</taxon>
    </lineage>
</organism>
<name>A0ABV2AQC3_9EUKA</name>
<dbReference type="Proteomes" id="UP001439008">
    <property type="component" value="Unassembled WGS sequence"/>
</dbReference>
<sequence length="108" mass="12906">MAFLESLDTEEVILNLEGDRFEEKKLRMCNNGIEICGNKNFCTFPEYNEFVRLNLNFCRFCRHSPFIAINNEPENFKLNVNDRQNIEKLFLHHNDKLLIFDFQNQNGK</sequence>
<comment type="caution">
    <text evidence="1">The sequence shown here is derived from an EMBL/GenBank/DDBJ whole genome shotgun (WGS) entry which is preliminary data.</text>
</comment>
<reference evidence="1 2" key="1">
    <citation type="journal article" date="2024" name="BMC Biol.">
        <title>Comparative genomics of Ascetosporea gives new insight into the evolutionary basis for animal parasitism in Rhizaria.</title>
        <authorList>
            <person name="Hiltunen Thoren M."/>
            <person name="Onut-Brannstrom I."/>
            <person name="Alfjorden A."/>
            <person name="Peckova H."/>
            <person name="Swords F."/>
            <person name="Hooper C."/>
            <person name="Holzer A.S."/>
            <person name="Bass D."/>
            <person name="Burki F."/>
        </authorList>
    </citation>
    <scope>NUCLEOTIDE SEQUENCE [LARGE SCALE GENOMIC DNA]</scope>
    <source>
        <strain evidence="1">20-A016</strain>
    </source>
</reference>
<evidence type="ECO:0000313" key="2">
    <source>
        <dbReference type="Proteomes" id="UP001439008"/>
    </source>
</evidence>